<protein>
    <recommendedName>
        <fullName evidence="1">AAA+ ATPase domain-containing protein</fullName>
    </recommendedName>
</protein>
<evidence type="ECO:0000259" key="1">
    <source>
        <dbReference type="SMART" id="SM00382"/>
    </source>
</evidence>
<dbReference type="InterPro" id="IPR027417">
    <property type="entry name" value="P-loop_NTPase"/>
</dbReference>
<dbReference type="GO" id="GO:0005524">
    <property type="term" value="F:ATP binding"/>
    <property type="evidence" value="ECO:0007669"/>
    <property type="project" value="InterPro"/>
</dbReference>
<dbReference type="EMBL" id="MN739312">
    <property type="protein sequence ID" value="QHS98076.1"/>
    <property type="molecule type" value="Genomic_DNA"/>
</dbReference>
<dbReference type="GO" id="GO:0005634">
    <property type="term" value="C:nucleus"/>
    <property type="evidence" value="ECO:0007669"/>
    <property type="project" value="TreeGrafter"/>
</dbReference>
<reference evidence="2" key="1">
    <citation type="journal article" date="2020" name="Nature">
        <title>Giant virus diversity and host interactions through global metagenomics.</title>
        <authorList>
            <person name="Schulz F."/>
            <person name="Roux S."/>
            <person name="Paez-Espino D."/>
            <person name="Jungbluth S."/>
            <person name="Walsh D.A."/>
            <person name="Denef V.J."/>
            <person name="McMahon K.D."/>
            <person name="Konstantinidis K.T."/>
            <person name="Eloe-Fadrosh E.A."/>
            <person name="Kyrpides N.C."/>
            <person name="Woyke T."/>
        </authorList>
    </citation>
    <scope>NUCLEOTIDE SEQUENCE</scope>
    <source>
        <strain evidence="2">GVMAG-M-3300020182-84</strain>
    </source>
</reference>
<name>A0A6C0C0Z2_9ZZZZ</name>
<dbReference type="Pfam" id="PF00004">
    <property type="entry name" value="AAA"/>
    <property type="match status" value="1"/>
</dbReference>
<evidence type="ECO:0000313" key="2">
    <source>
        <dbReference type="EMBL" id="QHS98076.1"/>
    </source>
</evidence>
<accession>A0A6C0C0Z2</accession>
<dbReference type="PANTHER" id="PTHR23389:SF13">
    <property type="entry name" value="AAA+ ATPASE DOMAIN-CONTAINING PROTEIN"/>
    <property type="match status" value="1"/>
</dbReference>
<dbReference type="PANTHER" id="PTHR23389">
    <property type="entry name" value="CHROMOSOME TRANSMISSION FIDELITY FACTOR 18"/>
    <property type="match status" value="1"/>
</dbReference>
<organism evidence="2">
    <name type="scientific">viral metagenome</name>
    <dbReference type="NCBI Taxonomy" id="1070528"/>
    <lineage>
        <taxon>unclassified sequences</taxon>
        <taxon>metagenomes</taxon>
        <taxon>organismal metagenomes</taxon>
    </lineage>
</organism>
<sequence>MVLNERQQITSQIKDIILNFDRICQDVNHKKGIYIYGAPGCGKTSFVEKIIKDLNHDMIRYDAGDIRNKNLIESLTSDHVASQNVLDMMRGVKRKIVIVMDEIDGMNSGDKGGISSLIKLIRQKKTKKQKGEQKTNIPIICIGNYFMDKKIKELMKVCNIFELKQPSTNQINSYLKKEIPEYKTFTDNMKKTALNYIQQDLRKMKMFKQIYTNNSALMNETSFNKIFQKKHYNDDAKKITHDLFNNNVSIDKHIQFMNETERTIVALLWHENVIDNISKNKDTNKCIDFYNKILNNICYADYIDRITFQYQIWQFNEMSSLMKTFYNNKLYHDNFKHKQIPYTDNIRFTKVLTKYSTEYNNSVFITNLCLKLSMDKKDLFTFFQEMRKKYGDVSKHENLSRLEKRLEEYDICRLDIKRIYRYLDKNIKKDDPTELMD</sequence>
<dbReference type="CDD" id="cd00009">
    <property type="entry name" value="AAA"/>
    <property type="match status" value="1"/>
</dbReference>
<proteinExistence type="predicted"/>
<dbReference type="InterPro" id="IPR003593">
    <property type="entry name" value="AAA+_ATPase"/>
</dbReference>
<dbReference type="SMART" id="SM00382">
    <property type="entry name" value="AAA"/>
    <property type="match status" value="1"/>
</dbReference>
<feature type="domain" description="AAA+ ATPase" evidence="1">
    <location>
        <begin position="29"/>
        <end position="167"/>
    </location>
</feature>
<dbReference type="InterPro" id="IPR003959">
    <property type="entry name" value="ATPase_AAA_core"/>
</dbReference>
<dbReference type="AlphaFoldDB" id="A0A6C0C0Z2"/>
<dbReference type="SUPFAM" id="SSF52540">
    <property type="entry name" value="P-loop containing nucleoside triphosphate hydrolases"/>
    <property type="match status" value="1"/>
</dbReference>
<dbReference type="GO" id="GO:0003677">
    <property type="term" value="F:DNA binding"/>
    <property type="evidence" value="ECO:0007669"/>
    <property type="project" value="TreeGrafter"/>
</dbReference>
<dbReference type="Gene3D" id="3.40.50.300">
    <property type="entry name" value="P-loop containing nucleotide triphosphate hydrolases"/>
    <property type="match status" value="1"/>
</dbReference>
<dbReference type="GO" id="GO:0016887">
    <property type="term" value="F:ATP hydrolysis activity"/>
    <property type="evidence" value="ECO:0007669"/>
    <property type="project" value="InterPro"/>
</dbReference>